<feature type="compositionally biased region" description="Low complexity" evidence="1">
    <location>
        <begin position="236"/>
        <end position="254"/>
    </location>
</feature>
<name>V4AHP7_LOTGI</name>
<accession>V4AHP7</accession>
<proteinExistence type="predicted"/>
<dbReference type="GeneID" id="20249111"/>
<dbReference type="EMBL" id="KB202014">
    <property type="protein sequence ID" value="ESO92911.1"/>
    <property type="molecule type" value="Genomic_DNA"/>
</dbReference>
<dbReference type="HOGENOM" id="CLU_1095327_0_0_1"/>
<protein>
    <submittedName>
        <fullName evidence="3">Uncharacterized protein</fullName>
    </submittedName>
</protein>
<dbReference type="CTD" id="20249111"/>
<dbReference type="RefSeq" id="XP_009056595.1">
    <property type="nucleotide sequence ID" value="XM_009058347.1"/>
</dbReference>
<sequence>MKAYSILWLLVGILFGLNKGSDDVTTEAPTGENTTQDTNDRMELNIFKIFALVHKLNHEVVMKQVALASCQREFVDLEEVTEVDSQDPAVSSDNMALEMSESVPDQIPATTLEVSVPIQMPSEALINKEQQSDNDVLETQGVDIPIQLPEQDTIIDNSSVDGQPIQLPSVPVEVVTAEGTIQNKIRKRHERMPRLFEFIMNSLVRRYVFYDEAVTQCESAVSQLRNQDMATISPEISITPVTSSSAPSTSTTAP</sequence>
<dbReference type="AlphaFoldDB" id="V4AHP7"/>
<evidence type="ECO:0000313" key="3">
    <source>
        <dbReference type="EMBL" id="ESO92911.1"/>
    </source>
</evidence>
<keyword evidence="4" id="KW-1185">Reference proteome</keyword>
<feature type="signal peptide" evidence="2">
    <location>
        <begin position="1"/>
        <end position="20"/>
    </location>
</feature>
<feature type="non-terminal residue" evidence="3">
    <location>
        <position position="1"/>
    </location>
</feature>
<organism evidence="3 4">
    <name type="scientific">Lottia gigantea</name>
    <name type="common">Giant owl limpet</name>
    <dbReference type="NCBI Taxonomy" id="225164"/>
    <lineage>
        <taxon>Eukaryota</taxon>
        <taxon>Metazoa</taxon>
        <taxon>Spiralia</taxon>
        <taxon>Lophotrochozoa</taxon>
        <taxon>Mollusca</taxon>
        <taxon>Gastropoda</taxon>
        <taxon>Patellogastropoda</taxon>
        <taxon>Lottioidea</taxon>
        <taxon>Lottiidae</taxon>
        <taxon>Lottia</taxon>
    </lineage>
</organism>
<feature type="chain" id="PRO_5004718628" evidence="2">
    <location>
        <begin position="21"/>
        <end position="254"/>
    </location>
</feature>
<evidence type="ECO:0000256" key="1">
    <source>
        <dbReference type="SAM" id="MobiDB-lite"/>
    </source>
</evidence>
<gene>
    <name evidence="3" type="ORF">LOTGIDRAFT_232975</name>
</gene>
<dbReference type="Proteomes" id="UP000030746">
    <property type="component" value="Unassembled WGS sequence"/>
</dbReference>
<keyword evidence="2" id="KW-0732">Signal</keyword>
<reference evidence="3 4" key="1">
    <citation type="journal article" date="2013" name="Nature">
        <title>Insights into bilaterian evolution from three spiralian genomes.</title>
        <authorList>
            <person name="Simakov O."/>
            <person name="Marletaz F."/>
            <person name="Cho S.J."/>
            <person name="Edsinger-Gonzales E."/>
            <person name="Havlak P."/>
            <person name="Hellsten U."/>
            <person name="Kuo D.H."/>
            <person name="Larsson T."/>
            <person name="Lv J."/>
            <person name="Arendt D."/>
            <person name="Savage R."/>
            <person name="Osoegawa K."/>
            <person name="de Jong P."/>
            <person name="Grimwood J."/>
            <person name="Chapman J.A."/>
            <person name="Shapiro H."/>
            <person name="Aerts A."/>
            <person name="Otillar R.P."/>
            <person name="Terry A.Y."/>
            <person name="Boore J.L."/>
            <person name="Grigoriev I.V."/>
            <person name="Lindberg D.R."/>
            <person name="Seaver E.C."/>
            <person name="Weisblat D.A."/>
            <person name="Putnam N.H."/>
            <person name="Rokhsar D.S."/>
        </authorList>
    </citation>
    <scope>NUCLEOTIDE SEQUENCE [LARGE SCALE GENOMIC DNA]</scope>
</reference>
<evidence type="ECO:0000256" key="2">
    <source>
        <dbReference type="SAM" id="SignalP"/>
    </source>
</evidence>
<evidence type="ECO:0000313" key="4">
    <source>
        <dbReference type="Proteomes" id="UP000030746"/>
    </source>
</evidence>
<dbReference type="KEGG" id="lgi:LOTGIDRAFT_232975"/>
<feature type="region of interest" description="Disordered" evidence="1">
    <location>
        <begin position="235"/>
        <end position="254"/>
    </location>
</feature>